<dbReference type="AlphaFoldDB" id="A0A836YYJ4"/>
<evidence type="ECO:0000313" key="2">
    <source>
        <dbReference type="EMBL" id="KDB46362.1"/>
    </source>
</evidence>
<reference evidence="2 3" key="1">
    <citation type="submission" date="2014-02" db="EMBL/GenBank/DDBJ databases">
        <title>Comparative genomics of Haemophilus parasuis isolated from pig lungs.</title>
        <authorList>
            <person name="Kittichotirat W."/>
            <person name="Bumgarner R.E."/>
            <person name="Lawrence P."/>
        </authorList>
    </citation>
    <scope>NUCLEOTIDE SEQUENCE [LARGE SCALE GENOMIC DNA]</scope>
    <source>
        <strain evidence="2 3">HPS10</strain>
    </source>
</reference>
<evidence type="ECO:0000313" key="3">
    <source>
        <dbReference type="Proteomes" id="UP000027036"/>
    </source>
</evidence>
<keyword evidence="1" id="KW-0175">Coiled coil</keyword>
<name>A0A836YYJ4_GLAPU</name>
<dbReference type="EMBL" id="JDSO01000108">
    <property type="protein sequence ID" value="KDB46362.1"/>
    <property type="molecule type" value="Genomic_DNA"/>
</dbReference>
<proteinExistence type="predicted"/>
<gene>
    <name evidence="2" type="ORF">HPS10_07975</name>
</gene>
<organism evidence="2 3">
    <name type="scientific">Glaesserella parasuis HPS10</name>
    <dbReference type="NCBI Taxonomy" id="1450514"/>
    <lineage>
        <taxon>Bacteria</taxon>
        <taxon>Pseudomonadati</taxon>
        <taxon>Pseudomonadota</taxon>
        <taxon>Gammaproteobacteria</taxon>
        <taxon>Pasteurellales</taxon>
        <taxon>Pasteurellaceae</taxon>
        <taxon>Glaesserella</taxon>
    </lineage>
</organism>
<accession>A0A836YYJ4</accession>
<dbReference type="Proteomes" id="UP000027036">
    <property type="component" value="Unassembled WGS sequence"/>
</dbReference>
<evidence type="ECO:0000256" key="1">
    <source>
        <dbReference type="SAM" id="Coils"/>
    </source>
</evidence>
<feature type="coiled-coil region" evidence="1">
    <location>
        <begin position="19"/>
        <end position="60"/>
    </location>
</feature>
<comment type="caution">
    <text evidence="2">The sequence shown here is derived from an EMBL/GenBank/DDBJ whole genome shotgun (WGS) entry which is preliminary data.</text>
</comment>
<sequence>MNLNPLYHLRRYRELEWRNTDLVKRVSGQLKQIEELREEKKSLETQLGTLRKEVIEKDNRIIQLSDLLVPKAAEYVSKNRKEKRGNK</sequence>
<dbReference type="RefSeq" id="WP_035524067.1">
    <property type="nucleotide sequence ID" value="NZ_JDSO01000108.1"/>
</dbReference>
<protein>
    <submittedName>
        <fullName evidence="2">Uncharacterized protein</fullName>
    </submittedName>
</protein>